<dbReference type="GO" id="GO:0006310">
    <property type="term" value="P:DNA recombination"/>
    <property type="evidence" value="ECO:0007669"/>
    <property type="project" value="InterPro"/>
</dbReference>
<dbReference type="PANTHER" id="PTHR11059:SF0">
    <property type="entry name" value="DNA REPAIR PROTEIN RECN"/>
    <property type="match status" value="1"/>
</dbReference>
<dbReference type="NCBIfam" id="TIGR00634">
    <property type="entry name" value="recN"/>
    <property type="match status" value="1"/>
</dbReference>
<dbReference type="Proteomes" id="UP000251213">
    <property type="component" value="Unassembled WGS sequence"/>
</dbReference>
<dbReference type="RefSeq" id="WP_113657158.1">
    <property type="nucleotide sequence ID" value="NZ_KZ845663.1"/>
</dbReference>
<dbReference type="Gene3D" id="3.40.50.300">
    <property type="entry name" value="P-loop containing nucleotide triphosphate hydrolases"/>
    <property type="match status" value="2"/>
</dbReference>
<dbReference type="InterPro" id="IPR027417">
    <property type="entry name" value="P-loop_NTPase"/>
</dbReference>
<comment type="function">
    <text evidence="1 9">May be involved in recombinational repair of damaged DNA.</text>
</comment>
<evidence type="ECO:0000256" key="6">
    <source>
        <dbReference type="ARBA" id="ARBA00022840"/>
    </source>
</evidence>
<reference evidence="12 13" key="2">
    <citation type="submission" date="2018-06" db="EMBL/GenBank/DDBJ databases">
        <authorList>
            <person name="Zhirakovskaya E."/>
        </authorList>
    </citation>
    <scope>NUCLEOTIDE SEQUENCE [LARGE SCALE GENOMIC DNA]</scope>
    <source>
        <strain evidence="12 13">FBKL4.011</strain>
    </source>
</reference>
<dbReference type="NCBIfam" id="NF008121">
    <property type="entry name" value="PRK10869.1"/>
    <property type="match status" value="1"/>
</dbReference>
<evidence type="ECO:0000256" key="2">
    <source>
        <dbReference type="ARBA" id="ARBA00009441"/>
    </source>
</evidence>
<keyword evidence="13" id="KW-1185">Reference proteome</keyword>
<dbReference type="InterPro" id="IPR003395">
    <property type="entry name" value="RecF/RecN/SMC_N"/>
</dbReference>
<keyword evidence="10" id="KW-0175">Coiled coil</keyword>
<organism evidence="12 13">
    <name type="scientific">Thermoflavimicrobium daqui</name>
    <dbReference type="NCBI Taxonomy" id="2137476"/>
    <lineage>
        <taxon>Bacteria</taxon>
        <taxon>Bacillati</taxon>
        <taxon>Bacillota</taxon>
        <taxon>Bacilli</taxon>
        <taxon>Bacillales</taxon>
        <taxon>Thermoactinomycetaceae</taxon>
        <taxon>Thermoflavimicrobium</taxon>
    </lineage>
</organism>
<dbReference type="InterPro" id="IPR004604">
    <property type="entry name" value="DNA_recomb/repair_RecN"/>
</dbReference>
<accession>A0A364K8K5</accession>
<feature type="coiled-coil region" evidence="10">
    <location>
        <begin position="319"/>
        <end position="389"/>
    </location>
</feature>
<dbReference type="FunFam" id="3.40.50.300:FF:000319">
    <property type="entry name" value="DNA repair protein RecN"/>
    <property type="match status" value="1"/>
</dbReference>
<comment type="similarity">
    <text evidence="2 9">Belongs to the RecN family.</text>
</comment>
<evidence type="ECO:0000256" key="1">
    <source>
        <dbReference type="ARBA" id="ARBA00003618"/>
    </source>
</evidence>
<evidence type="ECO:0000259" key="11">
    <source>
        <dbReference type="Pfam" id="PF02463"/>
    </source>
</evidence>
<evidence type="ECO:0000256" key="3">
    <source>
        <dbReference type="ARBA" id="ARBA00021315"/>
    </source>
</evidence>
<comment type="caution">
    <text evidence="12">The sequence shown here is derived from an EMBL/GenBank/DDBJ whole genome shotgun (WGS) entry which is preliminary data.</text>
</comment>
<dbReference type="Pfam" id="PF02463">
    <property type="entry name" value="SMC_N"/>
    <property type="match status" value="1"/>
</dbReference>
<protein>
    <recommendedName>
        <fullName evidence="3 9">DNA repair protein RecN</fullName>
    </recommendedName>
    <alternativeName>
        <fullName evidence="8 9">Recombination protein N</fullName>
    </alternativeName>
</protein>
<dbReference type="SUPFAM" id="SSF52540">
    <property type="entry name" value="P-loop containing nucleoside triphosphate hydrolases"/>
    <property type="match status" value="1"/>
</dbReference>
<evidence type="ECO:0000313" key="13">
    <source>
        <dbReference type="Proteomes" id="UP000251213"/>
    </source>
</evidence>
<evidence type="ECO:0000256" key="10">
    <source>
        <dbReference type="SAM" id="Coils"/>
    </source>
</evidence>
<dbReference type="GO" id="GO:0006281">
    <property type="term" value="P:DNA repair"/>
    <property type="evidence" value="ECO:0007669"/>
    <property type="project" value="UniProtKB-KW"/>
</dbReference>
<dbReference type="EMBL" id="QJKK01000001">
    <property type="protein sequence ID" value="RAL26552.1"/>
    <property type="molecule type" value="Genomic_DNA"/>
</dbReference>
<dbReference type="GO" id="GO:0009432">
    <property type="term" value="P:SOS response"/>
    <property type="evidence" value="ECO:0007669"/>
    <property type="project" value="TreeGrafter"/>
</dbReference>
<dbReference type="GO" id="GO:0005524">
    <property type="term" value="F:ATP binding"/>
    <property type="evidence" value="ECO:0007669"/>
    <property type="project" value="UniProtKB-KW"/>
</dbReference>
<proteinExistence type="inferred from homology"/>
<feature type="coiled-coil region" evidence="10">
    <location>
        <begin position="168"/>
        <end position="232"/>
    </location>
</feature>
<keyword evidence="7 9" id="KW-0234">DNA repair</keyword>
<dbReference type="AlphaFoldDB" id="A0A364K8K5"/>
<evidence type="ECO:0000256" key="9">
    <source>
        <dbReference type="PIRNR" id="PIRNR003128"/>
    </source>
</evidence>
<feature type="domain" description="RecF/RecN/SMC N-terminal" evidence="11">
    <location>
        <begin position="2"/>
        <end position="509"/>
    </location>
</feature>
<dbReference type="CDD" id="cd03241">
    <property type="entry name" value="ABC_RecN"/>
    <property type="match status" value="2"/>
</dbReference>
<evidence type="ECO:0000256" key="7">
    <source>
        <dbReference type="ARBA" id="ARBA00023204"/>
    </source>
</evidence>
<dbReference type="PIRSF" id="PIRSF003128">
    <property type="entry name" value="RecN"/>
    <property type="match status" value="1"/>
</dbReference>
<dbReference type="PANTHER" id="PTHR11059">
    <property type="entry name" value="DNA REPAIR PROTEIN RECN"/>
    <property type="match status" value="1"/>
</dbReference>
<dbReference type="GO" id="GO:0043590">
    <property type="term" value="C:bacterial nucleoid"/>
    <property type="evidence" value="ECO:0007669"/>
    <property type="project" value="TreeGrafter"/>
</dbReference>
<dbReference type="OrthoDB" id="9806954at2"/>
<evidence type="ECO:0000256" key="8">
    <source>
        <dbReference type="ARBA" id="ARBA00033408"/>
    </source>
</evidence>
<keyword evidence="5 9" id="KW-0227">DNA damage</keyword>
<evidence type="ECO:0000256" key="5">
    <source>
        <dbReference type="ARBA" id="ARBA00022763"/>
    </source>
</evidence>
<evidence type="ECO:0000313" key="12">
    <source>
        <dbReference type="EMBL" id="RAL26552.1"/>
    </source>
</evidence>
<reference evidence="12 13" key="1">
    <citation type="submission" date="2018-06" db="EMBL/GenBank/DDBJ databases">
        <title>Thermoflavimicrobium daqus sp. nov., a thermophilic microbe isolated from Moutai-flavour Daqu.</title>
        <authorList>
            <person name="Wang X."/>
            <person name="Zhou H."/>
        </authorList>
    </citation>
    <scope>NUCLEOTIDE SEQUENCE [LARGE SCALE GENOMIC DNA]</scope>
    <source>
        <strain evidence="12 13">FBKL4.011</strain>
    </source>
</reference>
<name>A0A364K8K5_9BACL</name>
<dbReference type="FunFam" id="3.40.50.300:FF:000356">
    <property type="entry name" value="DNA repair protein RecN"/>
    <property type="match status" value="1"/>
</dbReference>
<gene>
    <name evidence="12" type="primary">recN</name>
    <name evidence="12" type="ORF">DL897_00415</name>
</gene>
<evidence type="ECO:0000256" key="4">
    <source>
        <dbReference type="ARBA" id="ARBA00022741"/>
    </source>
</evidence>
<sequence>MLRELSIHQFAIMEEVHLSFSDGFHVLTGETGAGKSILIDALGLILGGRASSEFVRYGADKAEIEALFELSPTHPVHPLLIEWGLECDETLLIRREIAASGKSICRINGRIVTLFMLRQIGKKLIDIHGQHEHQSLLDNDEHVEWLDSFAGTELLTIRHQYSQIFAEYQQVEKELARFRTNQQELEHRLDLLAFQKEEIEQANLVEGEDLELEQERNRLSYAEKLLNNASRAYHLLYGDHQGLDLIQKALFHIEDILSLDERLASVYELMQSSYYQLEESIHQIGKYRDELEFDPKRLGEIEERMHLIKQLKRKYGSSIEDILAFQAKVEQEIEELTEREWVEDQLLKKSEQLKKQLLELADQLTALRKKAASQLENRVEQELADLNMRSTIFHVAFESSSTLSSIGQDQIEFQIAPNPGEPLRPLAKVASGGELSRIMLALKCIFTDINQIHTLVFDEIDTGVSGRAAQAIAEKIAVVSKHNQVLCVTHLPQVACMADHHFYISKETQAGKTRTQVNLLDFEGRTNELARMLGGAVLTQTTHQHATEMLRMAELVRKKV</sequence>
<keyword evidence="4" id="KW-0547">Nucleotide-binding</keyword>
<keyword evidence="6" id="KW-0067">ATP-binding</keyword>